<evidence type="ECO:0000256" key="1">
    <source>
        <dbReference type="ARBA" id="ARBA00001946"/>
    </source>
</evidence>
<dbReference type="GO" id="GO:0046872">
    <property type="term" value="F:metal ion binding"/>
    <property type="evidence" value="ECO:0007669"/>
    <property type="project" value="UniProtKB-KW"/>
</dbReference>
<keyword evidence="3 6" id="KW-0808">Transferase</keyword>
<dbReference type="Pfam" id="PF00348">
    <property type="entry name" value="polyprenyl_synt"/>
    <property type="match status" value="1"/>
</dbReference>
<comment type="similarity">
    <text evidence="2 6">Belongs to the FPP/GGPP synthase family.</text>
</comment>
<keyword evidence="5" id="KW-0460">Magnesium</keyword>
<dbReference type="PANTHER" id="PTHR12001">
    <property type="entry name" value="GERANYLGERANYL PYROPHOSPHATE SYNTHASE"/>
    <property type="match status" value="1"/>
</dbReference>
<dbReference type="SFLD" id="SFLDS00005">
    <property type="entry name" value="Isoprenoid_Synthase_Type_I"/>
    <property type="match status" value="1"/>
</dbReference>
<evidence type="ECO:0000256" key="2">
    <source>
        <dbReference type="ARBA" id="ARBA00006706"/>
    </source>
</evidence>
<reference evidence="7" key="1">
    <citation type="journal article" date="2007" name="Environ. Microbiol.">
        <title>Proteorhodopsin photosystem gene clusters exhibit co-evolutionary trends and shared ancestry among diverse marine microbial phyla.</title>
        <authorList>
            <person name="McCarren J."/>
            <person name="Delong E.F."/>
        </authorList>
    </citation>
    <scope>NUCLEOTIDE SEQUENCE</scope>
</reference>
<keyword evidence="4" id="KW-0479">Metal-binding</keyword>
<protein>
    <submittedName>
        <fullName evidence="7">CrtE geranylgeranyl diphosphate synthase</fullName>
    </submittedName>
</protein>
<dbReference type="SUPFAM" id="SSF48576">
    <property type="entry name" value="Terpenoid synthases"/>
    <property type="match status" value="1"/>
</dbReference>
<dbReference type="GO" id="GO:0008299">
    <property type="term" value="P:isoprenoid biosynthetic process"/>
    <property type="evidence" value="ECO:0007669"/>
    <property type="project" value="InterPro"/>
</dbReference>
<evidence type="ECO:0000313" key="7">
    <source>
        <dbReference type="EMBL" id="ABL97762.1"/>
    </source>
</evidence>
<dbReference type="GO" id="GO:0004659">
    <property type="term" value="F:prenyltransferase activity"/>
    <property type="evidence" value="ECO:0007669"/>
    <property type="project" value="InterPro"/>
</dbReference>
<sequence length="322" mass="36878">MKKYWDDFFVPPEADQFLDKVKIDFAKSFEVNDQFLSAWLSHHGESQGKWLRARLALATGGLLGISSQTYINWAVVCELIHSASLLHDDICDQDNLRRGQTSLWKEFGIPAAVCTGDYLIAESFRKITEIDQGWHQTILLKLLSYSVKEIIFGQSKDISISPYEMTWDQYTKMATNKTAPFIALPMMGMFNCNECSKAECEGLQESSDILGLSYQWLNDLENLIGVDQDKFTDIYNNHPNGMLINILQDIDESEKIEIIKDPSTLIEHLNEIAFKNQKNMIKNLLNDAKNNFHRVPKVIEPVLISIYSEISLRMKNLDKAKN</sequence>
<evidence type="ECO:0000256" key="5">
    <source>
        <dbReference type="ARBA" id="ARBA00022842"/>
    </source>
</evidence>
<dbReference type="PROSITE" id="PS00723">
    <property type="entry name" value="POLYPRENYL_SYNTHASE_1"/>
    <property type="match status" value="1"/>
</dbReference>
<dbReference type="Gene3D" id="1.10.600.10">
    <property type="entry name" value="Farnesyl Diphosphate Synthase"/>
    <property type="match status" value="1"/>
</dbReference>
<dbReference type="InterPro" id="IPR000092">
    <property type="entry name" value="Polyprenyl_synt"/>
</dbReference>
<evidence type="ECO:0000256" key="4">
    <source>
        <dbReference type="ARBA" id="ARBA00022723"/>
    </source>
</evidence>
<dbReference type="AlphaFoldDB" id="A4GI51"/>
<dbReference type="EMBL" id="EF089400">
    <property type="protein sequence ID" value="ABL97762.1"/>
    <property type="molecule type" value="Genomic_DNA"/>
</dbReference>
<dbReference type="PANTHER" id="PTHR12001:SF69">
    <property type="entry name" value="ALL TRANS-POLYPRENYL-DIPHOSPHATE SYNTHASE PDSS1"/>
    <property type="match status" value="1"/>
</dbReference>
<organism evidence="7">
    <name type="scientific">uncultured marine bacterium EB0_41B09</name>
    <dbReference type="NCBI Taxonomy" id="415438"/>
    <lineage>
        <taxon>Bacteria</taxon>
        <taxon>environmental samples</taxon>
    </lineage>
</organism>
<dbReference type="InterPro" id="IPR008949">
    <property type="entry name" value="Isoprenoid_synthase_dom_sf"/>
</dbReference>
<gene>
    <name evidence="7" type="ORF">MBMO_EB0-41B09.0032</name>
</gene>
<evidence type="ECO:0000256" key="6">
    <source>
        <dbReference type="RuleBase" id="RU004466"/>
    </source>
</evidence>
<name>A4GI51_9BACT</name>
<accession>A4GI51</accession>
<comment type="cofactor">
    <cofactor evidence="1">
        <name>Mg(2+)</name>
        <dbReference type="ChEBI" id="CHEBI:18420"/>
    </cofactor>
</comment>
<dbReference type="InterPro" id="IPR033749">
    <property type="entry name" value="Polyprenyl_synt_CS"/>
</dbReference>
<evidence type="ECO:0000256" key="3">
    <source>
        <dbReference type="ARBA" id="ARBA00022679"/>
    </source>
</evidence>
<proteinExistence type="inferred from homology"/>